<dbReference type="RefSeq" id="WP_379860415.1">
    <property type="nucleotide sequence ID" value="NZ_JBHMFC010000016.1"/>
</dbReference>
<sequence>MNSKNKIFLWLTKILNVVRRRLAKSKIVILELCCAYRAYEAFFFTIVMSEKSNILVLNDFIGLIGARKSYFANSAQDGHDHHQRFV</sequence>
<protein>
    <submittedName>
        <fullName evidence="1">Uncharacterized protein</fullName>
    </submittedName>
</protein>
<comment type="caution">
    <text evidence="1">The sequence shown here is derived from an EMBL/GenBank/DDBJ whole genome shotgun (WGS) entry which is preliminary data.</text>
</comment>
<dbReference type="EMBL" id="JBHMFC010000016">
    <property type="protein sequence ID" value="MFB9056216.1"/>
    <property type="molecule type" value="Genomic_DNA"/>
</dbReference>
<dbReference type="Proteomes" id="UP001589585">
    <property type="component" value="Unassembled WGS sequence"/>
</dbReference>
<reference evidence="1 2" key="1">
    <citation type="submission" date="2024-09" db="EMBL/GenBank/DDBJ databases">
        <authorList>
            <person name="Sun Q."/>
            <person name="Mori K."/>
        </authorList>
    </citation>
    <scope>NUCLEOTIDE SEQUENCE [LARGE SCALE GENOMIC DNA]</scope>
    <source>
        <strain evidence="1 2">CECT 8622</strain>
    </source>
</reference>
<keyword evidence="2" id="KW-1185">Reference proteome</keyword>
<name>A0ABV5F9U2_9FLAO</name>
<gene>
    <name evidence="1" type="ORF">ACFFU9_05615</name>
</gene>
<evidence type="ECO:0000313" key="2">
    <source>
        <dbReference type="Proteomes" id="UP001589585"/>
    </source>
</evidence>
<proteinExistence type="predicted"/>
<organism evidence="1 2">
    <name type="scientific">Mariniflexile ostreae</name>
    <dbReference type="NCBI Taxonomy" id="1520892"/>
    <lineage>
        <taxon>Bacteria</taxon>
        <taxon>Pseudomonadati</taxon>
        <taxon>Bacteroidota</taxon>
        <taxon>Flavobacteriia</taxon>
        <taxon>Flavobacteriales</taxon>
        <taxon>Flavobacteriaceae</taxon>
        <taxon>Mariniflexile</taxon>
    </lineage>
</organism>
<evidence type="ECO:0000313" key="1">
    <source>
        <dbReference type="EMBL" id="MFB9056216.1"/>
    </source>
</evidence>
<accession>A0ABV5F9U2</accession>